<evidence type="ECO:0000313" key="1">
    <source>
        <dbReference type="EMBL" id="ODM02321.1"/>
    </source>
</evidence>
<dbReference type="Gene3D" id="3.40.50.300">
    <property type="entry name" value="P-loop containing nucleotide triphosphate hydrolases"/>
    <property type="match status" value="1"/>
</dbReference>
<dbReference type="Proteomes" id="UP000094067">
    <property type="component" value="Unassembled WGS sequence"/>
</dbReference>
<dbReference type="InterPro" id="IPR027417">
    <property type="entry name" value="P-loop_NTPase"/>
</dbReference>
<name>A0A1E3A1N8_9FIRM</name>
<organism evidence="1 2">
    <name type="scientific">Eisenbergiella tayi</name>
    <dbReference type="NCBI Taxonomy" id="1432052"/>
    <lineage>
        <taxon>Bacteria</taxon>
        <taxon>Bacillati</taxon>
        <taxon>Bacillota</taxon>
        <taxon>Clostridia</taxon>
        <taxon>Lachnospirales</taxon>
        <taxon>Lachnospiraceae</taxon>
        <taxon>Eisenbergiella</taxon>
    </lineage>
</organism>
<dbReference type="EMBL" id="MCGH01000004">
    <property type="protein sequence ID" value="ODM02321.1"/>
    <property type="molecule type" value="Genomic_DNA"/>
</dbReference>
<accession>A0A1E3A1N8</accession>
<dbReference type="RefSeq" id="WP_069154868.1">
    <property type="nucleotide sequence ID" value="NZ_MCGH01000004.1"/>
</dbReference>
<protein>
    <recommendedName>
        <fullName evidence="3">CobQ/CobB/MinD/ParA nucleotide binding domain protein</fullName>
    </recommendedName>
</protein>
<evidence type="ECO:0000313" key="2">
    <source>
        <dbReference type="Proteomes" id="UP000094067"/>
    </source>
</evidence>
<gene>
    <name evidence="1" type="ORF">BEI61_05483</name>
</gene>
<dbReference type="SUPFAM" id="SSF52540">
    <property type="entry name" value="P-loop containing nucleoside triphosphate hydrolases"/>
    <property type="match status" value="1"/>
</dbReference>
<sequence length="349" mass="39004">MLLYLTSNKKCGLMDEAVRQMEMPVKKLVGKFSLKSFVTKDMRNYTTAKFFAVDYDSAEEALDDFTVALQSFQMMFSARIIVILSGCTEQADLLDRLISIGVVNVVTADTLQEATEEILEALSPDGMKKYLPHFNFEEPPARAVPQAPEEEAIVQYQWSAQNIRIAVAGSQRRSGATVTAFNLASWLQARGAEVAYVEANTNRHLQLLLQVYEAQPEGEHYALDGIDCYLTNELDKDYQFIIYDCGAFQTPPSVFREANIRLMCGSILPYEAPEYHRALTACAGLEVSRVALSVPKEFQEYCAAMFGDGILFAAASHDLFANRVNSHIYRPLVKGYIVGEAGARARRRL</sequence>
<reference evidence="1 2" key="1">
    <citation type="submission" date="2016-07" db="EMBL/GenBank/DDBJ databases">
        <title>Characterization of isolates of Eisenbergiella tayi derived from blood cultures, using whole genome sequencing.</title>
        <authorList>
            <person name="Burdz T."/>
            <person name="Wiebe D."/>
            <person name="Huynh C."/>
            <person name="Bernard K."/>
        </authorList>
    </citation>
    <scope>NUCLEOTIDE SEQUENCE [LARGE SCALE GENOMIC DNA]</scope>
    <source>
        <strain evidence="1 2">NML 110608</strain>
    </source>
</reference>
<evidence type="ECO:0008006" key="3">
    <source>
        <dbReference type="Google" id="ProtNLM"/>
    </source>
</evidence>
<proteinExistence type="predicted"/>
<comment type="caution">
    <text evidence="1">The sequence shown here is derived from an EMBL/GenBank/DDBJ whole genome shotgun (WGS) entry which is preliminary data.</text>
</comment>
<dbReference type="AlphaFoldDB" id="A0A1E3A1N8"/>